<dbReference type="GO" id="GO:0046872">
    <property type="term" value="F:metal ion binding"/>
    <property type="evidence" value="ECO:0007669"/>
    <property type="project" value="InterPro"/>
</dbReference>
<comment type="caution">
    <text evidence="7">The sequence shown here is derived from an EMBL/GenBank/DDBJ whole genome shotgun (WGS) entry which is preliminary data.</text>
</comment>
<comment type="pathway">
    <text evidence="4 5">Purine metabolism; IMP biosynthesis via de novo pathway; 5-amino-1-(5-phospho-D-ribosyl)imidazole-4-carboxylate from 5-amino-1-(5-phospho-D-ribosyl)imidazole (N5-CAIR route): step 1/2.</text>
</comment>
<dbReference type="EC" id="6.3.4.18" evidence="4 5"/>
<dbReference type="PANTHER" id="PTHR11609:SF5">
    <property type="entry name" value="PHOSPHORIBOSYLAMINOIMIDAZOLE CARBOXYLASE"/>
    <property type="match status" value="1"/>
</dbReference>
<feature type="binding site" evidence="4">
    <location>
        <position position="178"/>
    </location>
    <ligand>
        <name>ATP</name>
        <dbReference type="ChEBI" id="CHEBI:30616"/>
    </ligand>
</feature>
<proteinExistence type="inferred from homology"/>
<evidence type="ECO:0000313" key="8">
    <source>
        <dbReference type="Proteomes" id="UP000004095"/>
    </source>
</evidence>
<evidence type="ECO:0000256" key="2">
    <source>
        <dbReference type="ARBA" id="ARBA00022755"/>
    </source>
</evidence>
<dbReference type="GO" id="GO:0006189">
    <property type="term" value="P:'de novo' IMP biosynthetic process"/>
    <property type="evidence" value="ECO:0007669"/>
    <property type="project" value="UniProtKB-UniRule"/>
</dbReference>
<organism evidence="7 8">
    <name type="scientific">Microscilla marina ATCC 23134</name>
    <dbReference type="NCBI Taxonomy" id="313606"/>
    <lineage>
        <taxon>Bacteria</taxon>
        <taxon>Pseudomonadati</taxon>
        <taxon>Bacteroidota</taxon>
        <taxon>Cytophagia</taxon>
        <taxon>Cytophagales</taxon>
        <taxon>Microscillaceae</taxon>
        <taxon>Microscilla</taxon>
    </lineage>
</organism>
<keyword evidence="7" id="KW-0456">Lyase</keyword>
<feature type="binding site" evidence="4">
    <location>
        <position position="101"/>
    </location>
    <ligand>
        <name>ATP</name>
        <dbReference type="ChEBI" id="CHEBI:30616"/>
    </ligand>
</feature>
<evidence type="ECO:0000259" key="6">
    <source>
        <dbReference type="PROSITE" id="PS50975"/>
    </source>
</evidence>
<keyword evidence="1 4" id="KW-0547">Nucleotide-binding</keyword>
<dbReference type="RefSeq" id="WP_002697535.1">
    <property type="nucleotide sequence ID" value="NZ_AAWS01000014.1"/>
</dbReference>
<dbReference type="Pfam" id="PF17769">
    <property type="entry name" value="PurK_C"/>
    <property type="match status" value="1"/>
</dbReference>
<comment type="subunit">
    <text evidence="4 5">Homodimer.</text>
</comment>
<protein>
    <recommendedName>
        <fullName evidence="4 5">N5-carboxyaminoimidazole ribonucleotide synthase</fullName>
        <shortName evidence="4 5">N5-CAIR synthase</shortName>
        <ecNumber evidence="4 5">6.3.4.18</ecNumber>
    </recommendedName>
    <alternativeName>
        <fullName evidence="4 5">5-(carboxyamino)imidazole ribonucleotide synthetase</fullName>
    </alternativeName>
</protein>
<dbReference type="Pfam" id="PF22660">
    <property type="entry name" value="RS_preATP-grasp-like"/>
    <property type="match status" value="1"/>
</dbReference>
<dbReference type="Gene3D" id="3.30.1490.20">
    <property type="entry name" value="ATP-grasp fold, A domain"/>
    <property type="match status" value="1"/>
</dbReference>
<dbReference type="InterPro" id="IPR013815">
    <property type="entry name" value="ATP_grasp_subdomain_1"/>
</dbReference>
<evidence type="ECO:0000256" key="5">
    <source>
        <dbReference type="RuleBase" id="RU361200"/>
    </source>
</evidence>
<dbReference type="SUPFAM" id="SSF52440">
    <property type="entry name" value="PreATP-grasp domain"/>
    <property type="match status" value="1"/>
</dbReference>
<evidence type="ECO:0000256" key="4">
    <source>
        <dbReference type="HAMAP-Rule" id="MF_01928"/>
    </source>
</evidence>
<evidence type="ECO:0000256" key="1">
    <source>
        <dbReference type="ARBA" id="ARBA00022741"/>
    </source>
</evidence>
<evidence type="ECO:0000313" key="7">
    <source>
        <dbReference type="EMBL" id="EAY28774.1"/>
    </source>
</evidence>
<sequence>MQKVGILGGGQLGRMLIQAGIDFDLDISVLDPDPNAPCKLFANRFEVGKLTDFDTVYQFGQTVDVLTIEIESVNVDALEKLHQEGKKVFPQPQVIRTIQDKRLQKQFYQTHQIPSPEFVLIDNKGQLADHADFLPAFQKLGKDGYDGRGVQKLTSPNDFEHGFDKPSLLEKLVDIDKEISVIVARNESGGMRTFPVVELVFHPAHNLVDYLLAPAQITPEQAAQAEALAQEVMLKLDMVGLLAIELFLTKEGKILVNEVAPRPHNSGHHTIKANGTSQYEQLWRAILNLPLGDTSAQSLAAMVNVLGASGHTGNAHYEGVNDTLGVKGAYLHLYGKKLTKPSRKMGHVTILDQTLQGLEEKIDLIKRSIKVVSK</sequence>
<dbReference type="GO" id="GO:0005829">
    <property type="term" value="C:cytosol"/>
    <property type="evidence" value="ECO:0007669"/>
    <property type="project" value="TreeGrafter"/>
</dbReference>
<accession>A1ZLM0</accession>
<dbReference type="NCBIfam" id="TIGR01161">
    <property type="entry name" value="purK"/>
    <property type="match status" value="1"/>
</dbReference>
<dbReference type="UniPathway" id="UPA00074">
    <property type="reaction ID" value="UER00942"/>
</dbReference>
<dbReference type="InterPro" id="IPR040686">
    <property type="entry name" value="PurK_C"/>
</dbReference>
<gene>
    <name evidence="4 5" type="primary">purK</name>
    <name evidence="7" type="ORF">M23134_07872</name>
</gene>
<feature type="binding site" evidence="4">
    <location>
        <begin position="257"/>
        <end position="258"/>
    </location>
    <ligand>
        <name>ATP</name>
        <dbReference type="ChEBI" id="CHEBI:30616"/>
    </ligand>
</feature>
<dbReference type="Pfam" id="PF02222">
    <property type="entry name" value="ATP-grasp"/>
    <property type="match status" value="1"/>
</dbReference>
<feature type="binding site" evidence="4">
    <location>
        <begin position="170"/>
        <end position="173"/>
    </location>
    <ligand>
        <name>ATP</name>
        <dbReference type="ChEBI" id="CHEBI:30616"/>
    </ligand>
</feature>
<dbReference type="Gene3D" id="3.30.470.20">
    <property type="entry name" value="ATP-grasp fold, B domain"/>
    <property type="match status" value="1"/>
</dbReference>
<feature type="domain" description="ATP-grasp" evidence="6">
    <location>
        <begin position="105"/>
        <end position="287"/>
    </location>
</feature>
<dbReference type="PANTHER" id="PTHR11609">
    <property type="entry name" value="PURINE BIOSYNTHESIS PROTEIN 6/7, PUR6/7"/>
    <property type="match status" value="1"/>
</dbReference>
<dbReference type="SUPFAM" id="SSF51246">
    <property type="entry name" value="Rudiment single hybrid motif"/>
    <property type="match status" value="1"/>
</dbReference>
<dbReference type="GO" id="GO:0004638">
    <property type="term" value="F:phosphoribosylaminoimidazole carboxylase activity"/>
    <property type="evidence" value="ECO:0007669"/>
    <property type="project" value="InterPro"/>
</dbReference>
<dbReference type="InterPro" id="IPR054350">
    <property type="entry name" value="PurT/PurK_preATP-grasp"/>
</dbReference>
<keyword evidence="4 5" id="KW-0436">Ligase</keyword>
<comment type="function">
    <text evidence="4">Catalyzes the ATP-dependent conversion of 5-aminoimidazole ribonucleotide (AIR) and HCO(3)(-) to N5-carboxyaminoimidazole ribonucleotide (N5-CAIR).</text>
</comment>
<dbReference type="eggNOG" id="COG0026">
    <property type="taxonomic scope" value="Bacteria"/>
</dbReference>
<dbReference type="GO" id="GO:0034028">
    <property type="term" value="F:5-(carboxyamino)imidazole ribonucleotide synthase activity"/>
    <property type="evidence" value="ECO:0007669"/>
    <property type="project" value="UniProtKB-UniRule"/>
</dbReference>
<keyword evidence="3 4" id="KW-0067">ATP-binding</keyword>
<dbReference type="InterPro" id="IPR011054">
    <property type="entry name" value="Rudment_hybrid_motif"/>
</dbReference>
<dbReference type="SUPFAM" id="SSF56059">
    <property type="entry name" value="Glutathione synthetase ATP-binding domain-like"/>
    <property type="match status" value="1"/>
</dbReference>
<comment type="function">
    <text evidence="5">Catalyzes the ATP-dependent conversion of 5-aminoimidazole ribonucleotide (AIR) and HCO(3)- to N5-carboxyaminoimidazole ribonucleotide (N5-CAIR).</text>
</comment>
<dbReference type="InterPro" id="IPR003135">
    <property type="entry name" value="ATP-grasp_carboxylate-amine"/>
</dbReference>
<dbReference type="AlphaFoldDB" id="A1ZLM0"/>
<dbReference type="Proteomes" id="UP000004095">
    <property type="component" value="Unassembled WGS sequence"/>
</dbReference>
<dbReference type="EMBL" id="AAWS01000014">
    <property type="protein sequence ID" value="EAY28774.1"/>
    <property type="molecule type" value="Genomic_DNA"/>
</dbReference>
<dbReference type="InterPro" id="IPR016185">
    <property type="entry name" value="PreATP-grasp_dom_sf"/>
</dbReference>
<dbReference type="InterPro" id="IPR011761">
    <property type="entry name" value="ATP-grasp"/>
</dbReference>
<dbReference type="NCBIfam" id="NF004679">
    <property type="entry name" value="PRK06019.1-5"/>
    <property type="match status" value="1"/>
</dbReference>
<comment type="similarity">
    <text evidence="4 5">Belongs to the PurK/PurT family.</text>
</comment>
<reference evidence="7 8" key="1">
    <citation type="submission" date="2007-01" db="EMBL/GenBank/DDBJ databases">
        <authorList>
            <person name="Haygood M."/>
            <person name="Podell S."/>
            <person name="Anderson C."/>
            <person name="Hopkinson B."/>
            <person name="Roe K."/>
            <person name="Barbeau K."/>
            <person name="Gaasterland T."/>
            <person name="Ferriera S."/>
            <person name="Johnson J."/>
            <person name="Kravitz S."/>
            <person name="Beeson K."/>
            <person name="Sutton G."/>
            <person name="Rogers Y.-H."/>
            <person name="Friedman R."/>
            <person name="Frazier M."/>
            <person name="Venter J.C."/>
        </authorList>
    </citation>
    <scope>NUCLEOTIDE SEQUENCE [LARGE SCALE GENOMIC DNA]</scope>
    <source>
        <strain evidence="7 8">ATCC 23134</strain>
    </source>
</reference>
<evidence type="ECO:0000256" key="3">
    <source>
        <dbReference type="ARBA" id="ARBA00022840"/>
    </source>
</evidence>
<dbReference type="HAMAP" id="MF_01928">
    <property type="entry name" value="PurK"/>
    <property type="match status" value="1"/>
</dbReference>
<keyword evidence="8" id="KW-1185">Reference proteome</keyword>
<feature type="binding site" evidence="4">
    <location>
        <position position="139"/>
    </location>
    <ligand>
        <name>ATP</name>
        <dbReference type="ChEBI" id="CHEBI:30616"/>
    </ligand>
</feature>
<dbReference type="OrthoDB" id="9804625at2"/>
<dbReference type="Gene3D" id="3.40.50.20">
    <property type="match status" value="1"/>
</dbReference>
<comment type="catalytic activity">
    <reaction evidence="4 5">
        <text>5-amino-1-(5-phospho-beta-D-ribosyl)imidazole + hydrogencarbonate + ATP = 5-carboxyamino-1-(5-phospho-D-ribosyl)imidazole + ADP + phosphate + 2 H(+)</text>
        <dbReference type="Rhea" id="RHEA:19317"/>
        <dbReference type="ChEBI" id="CHEBI:15378"/>
        <dbReference type="ChEBI" id="CHEBI:17544"/>
        <dbReference type="ChEBI" id="CHEBI:30616"/>
        <dbReference type="ChEBI" id="CHEBI:43474"/>
        <dbReference type="ChEBI" id="CHEBI:58730"/>
        <dbReference type="ChEBI" id="CHEBI:137981"/>
        <dbReference type="ChEBI" id="CHEBI:456216"/>
        <dbReference type="EC" id="6.3.4.18"/>
    </reaction>
</comment>
<comment type="caution">
    <text evidence="4">Lacks conserved residue(s) required for the propagation of feature annotation.</text>
</comment>
<dbReference type="InterPro" id="IPR005875">
    <property type="entry name" value="PurK"/>
</dbReference>
<name>A1ZLM0_MICM2</name>
<dbReference type="PROSITE" id="PS50975">
    <property type="entry name" value="ATP_GRASP"/>
    <property type="match status" value="1"/>
</dbReference>
<keyword evidence="2 4" id="KW-0658">Purine biosynthesis</keyword>
<dbReference type="GO" id="GO:0005524">
    <property type="term" value="F:ATP binding"/>
    <property type="evidence" value="ECO:0007669"/>
    <property type="project" value="UniProtKB-UniRule"/>
</dbReference>